<evidence type="ECO:0000313" key="2">
    <source>
        <dbReference type="EMBL" id="VDO53218.1"/>
    </source>
</evidence>
<reference evidence="2 3" key="2">
    <citation type="submission" date="2018-11" db="EMBL/GenBank/DDBJ databases">
        <authorList>
            <consortium name="Pathogen Informatics"/>
        </authorList>
    </citation>
    <scope>NUCLEOTIDE SEQUENCE [LARGE SCALE GENOMIC DNA]</scope>
    <source>
        <strain evidence="2 3">MHpl1</strain>
    </source>
</reference>
<accession>A0A0N4WSN7</accession>
<keyword evidence="3" id="KW-1185">Reference proteome</keyword>
<organism evidence="4">
    <name type="scientific">Haemonchus placei</name>
    <name type="common">Barber's pole worm</name>
    <dbReference type="NCBI Taxonomy" id="6290"/>
    <lineage>
        <taxon>Eukaryota</taxon>
        <taxon>Metazoa</taxon>
        <taxon>Ecdysozoa</taxon>
        <taxon>Nematoda</taxon>
        <taxon>Chromadorea</taxon>
        <taxon>Rhabditida</taxon>
        <taxon>Rhabditina</taxon>
        <taxon>Rhabditomorpha</taxon>
        <taxon>Strongyloidea</taxon>
        <taxon>Trichostrongylidae</taxon>
        <taxon>Haemonchus</taxon>
    </lineage>
</organism>
<keyword evidence="1" id="KW-0812">Transmembrane</keyword>
<name>A0A0N4WSN7_HAEPC</name>
<feature type="transmembrane region" description="Helical" evidence="1">
    <location>
        <begin position="15"/>
        <end position="31"/>
    </location>
</feature>
<gene>
    <name evidence="2" type="ORF">HPLM_LOCUS14553</name>
</gene>
<evidence type="ECO:0000313" key="4">
    <source>
        <dbReference type="WBParaSite" id="HPLM_0001456101-mRNA-1"/>
    </source>
</evidence>
<sequence length="106" mass="11871">MLCPLAFELTFLERVYLGLIFLIPFSFSSVFRRGVSSWNARSFYGKGNHAIGKPCLREQIQNRNVILKLLIKFGTVLLTALEFCALFKRKSNFTSFSLAAGAASLS</sequence>
<dbReference type="EMBL" id="UZAF01018610">
    <property type="protein sequence ID" value="VDO53218.1"/>
    <property type="molecule type" value="Genomic_DNA"/>
</dbReference>
<evidence type="ECO:0000256" key="1">
    <source>
        <dbReference type="SAM" id="Phobius"/>
    </source>
</evidence>
<evidence type="ECO:0000313" key="3">
    <source>
        <dbReference type="Proteomes" id="UP000268014"/>
    </source>
</evidence>
<dbReference type="WBParaSite" id="HPLM_0001456101-mRNA-1">
    <property type="protein sequence ID" value="HPLM_0001456101-mRNA-1"/>
    <property type="gene ID" value="HPLM_0001456101"/>
</dbReference>
<dbReference type="AlphaFoldDB" id="A0A0N4WSN7"/>
<dbReference type="Proteomes" id="UP000268014">
    <property type="component" value="Unassembled WGS sequence"/>
</dbReference>
<feature type="transmembrane region" description="Helical" evidence="1">
    <location>
        <begin position="69"/>
        <end position="88"/>
    </location>
</feature>
<reference evidence="4" key="1">
    <citation type="submission" date="2017-02" db="UniProtKB">
        <authorList>
            <consortium name="WormBaseParasite"/>
        </authorList>
    </citation>
    <scope>IDENTIFICATION</scope>
</reference>
<keyword evidence="1" id="KW-1133">Transmembrane helix</keyword>
<proteinExistence type="predicted"/>
<protein>
    <submittedName>
        <fullName evidence="4">Secreted protein</fullName>
    </submittedName>
</protein>
<keyword evidence="1" id="KW-0472">Membrane</keyword>